<dbReference type="EMBL" id="KQ257450">
    <property type="protein sequence ID" value="KND04861.1"/>
    <property type="molecule type" value="Genomic_DNA"/>
</dbReference>
<name>A0A0L0HU28_SPIPD</name>
<evidence type="ECO:0000256" key="7">
    <source>
        <dbReference type="ARBA" id="ARBA00023128"/>
    </source>
</evidence>
<feature type="repeat" description="Solcar" evidence="9">
    <location>
        <begin position="304"/>
        <end position="424"/>
    </location>
</feature>
<feature type="repeat" description="Solcar" evidence="9">
    <location>
        <begin position="171"/>
        <end position="267"/>
    </location>
</feature>
<dbReference type="VEuPathDB" id="FungiDB:SPPG_00560"/>
<keyword evidence="7" id="KW-0496">Mitochondrion</keyword>
<evidence type="ECO:0000256" key="2">
    <source>
        <dbReference type="ARBA" id="ARBA00006375"/>
    </source>
</evidence>
<dbReference type="AlphaFoldDB" id="A0A0L0HU28"/>
<dbReference type="GO" id="GO:0000064">
    <property type="term" value="F:L-ornithine transmembrane transporter activity"/>
    <property type="evidence" value="ECO:0007669"/>
    <property type="project" value="TreeGrafter"/>
</dbReference>
<keyword evidence="5" id="KW-0677">Repeat</keyword>
<comment type="subcellular location">
    <subcellularLocation>
        <location evidence="1">Mitochondrion membrane</location>
        <topology evidence="1">Multi-pass membrane protein</topology>
    </subcellularLocation>
</comment>
<organism evidence="13 14">
    <name type="scientific">Spizellomyces punctatus (strain DAOM BR117)</name>
    <dbReference type="NCBI Taxonomy" id="645134"/>
    <lineage>
        <taxon>Eukaryota</taxon>
        <taxon>Fungi</taxon>
        <taxon>Fungi incertae sedis</taxon>
        <taxon>Chytridiomycota</taxon>
        <taxon>Chytridiomycota incertae sedis</taxon>
        <taxon>Chytridiomycetes</taxon>
        <taxon>Spizellomycetales</taxon>
        <taxon>Spizellomycetaceae</taxon>
        <taxon>Spizellomyces</taxon>
    </lineage>
</organism>
<protein>
    <recommendedName>
        <fullName evidence="15">Mitochondrial carrier protein</fullName>
    </recommendedName>
</protein>
<dbReference type="InterPro" id="IPR023395">
    <property type="entry name" value="MCP_dom_sf"/>
</dbReference>
<keyword evidence="14" id="KW-1185">Reference proteome</keyword>
<reference evidence="13 14" key="1">
    <citation type="submission" date="2009-08" db="EMBL/GenBank/DDBJ databases">
        <title>The Genome Sequence of Spizellomyces punctatus strain DAOM BR117.</title>
        <authorList>
            <consortium name="The Broad Institute Genome Sequencing Platform"/>
            <person name="Russ C."/>
            <person name="Cuomo C."/>
            <person name="Shea T."/>
            <person name="Young S.K."/>
            <person name="Zeng Q."/>
            <person name="Koehrsen M."/>
            <person name="Haas B."/>
            <person name="Borodovsky M."/>
            <person name="Guigo R."/>
            <person name="Alvarado L."/>
            <person name="Berlin A."/>
            <person name="Bochicchio J."/>
            <person name="Borenstein D."/>
            <person name="Chapman S."/>
            <person name="Chen Z."/>
            <person name="Engels R."/>
            <person name="Freedman E."/>
            <person name="Gellesch M."/>
            <person name="Goldberg J."/>
            <person name="Griggs A."/>
            <person name="Gujja S."/>
            <person name="Heiman D."/>
            <person name="Hepburn T."/>
            <person name="Howarth C."/>
            <person name="Jen D."/>
            <person name="Larson L."/>
            <person name="Lewis B."/>
            <person name="Mehta T."/>
            <person name="Park D."/>
            <person name="Pearson M."/>
            <person name="Roberts A."/>
            <person name="Saif S."/>
            <person name="Shenoy N."/>
            <person name="Sisk P."/>
            <person name="Stolte C."/>
            <person name="Sykes S."/>
            <person name="Thomson T."/>
            <person name="Walk T."/>
            <person name="White J."/>
            <person name="Yandava C."/>
            <person name="Burger G."/>
            <person name="Gray M.W."/>
            <person name="Holland P.W.H."/>
            <person name="King N."/>
            <person name="Lang F.B.F."/>
            <person name="Roger A.J."/>
            <person name="Ruiz-Trillo I."/>
            <person name="Lander E."/>
            <person name="Nusbaum C."/>
        </authorList>
    </citation>
    <scope>NUCLEOTIDE SEQUENCE [LARGE SCALE GENOMIC DNA]</scope>
    <source>
        <strain evidence="13 14">DAOM BR117</strain>
    </source>
</reference>
<keyword evidence="3 10" id="KW-0813">Transport</keyword>
<dbReference type="PROSITE" id="PS50920">
    <property type="entry name" value="SOLCAR"/>
    <property type="match status" value="2"/>
</dbReference>
<evidence type="ECO:0000256" key="1">
    <source>
        <dbReference type="ARBA" id="ARBA00004225"/>
    </source>
</evidence>
<evidence type="ECO:0000256" key="11">
    <source>
        <dbReference type="SAM" id="MobiDB-lite"/>
    </source>
</evidence>
<evidence type="ECO:0008006" key="15">
    <source>
        <dbReference type="Google" id="ProtNLM"/>
    </source>
</evidence>
<evidence type="ECO:0000256" key="5">
    <source>
        <dbReference type="ARBA" id="ARBA00022737"/>
    </source>
</evidence>
<dbReference type="Pfam" id="PF00153">
    <property type="entry name" value="Mito_carr"/>
    <property type="match status" value="2"/>
</dbReference>
<dbReference type="RefSeq" id="XP_016612900.1">
    <property type="nucleotide sequence ID" value="XM_016748888.1"/>
</dbReference>
<accession>A0A0L0HU28</accession>
<dbReference type="InParanoid" id="A0A0L0HU28"/>
<evidence type="ECO:0000256" key="12">
    <source>
        <dbReference type="SAM" id="Phobius"/>
    </source>
</evidence>
<feature type="compositionally biased region" description="Low complexity" evidence="11">
    <location>
        <begin position="18"/>
        <end position="32"/>
    </location>
</feature>
<evidence type="ECO:0000256" key="8">
    <source>
        <dbReference type="ARBA" id="ARBA00023136"/>
    </source>
</evidence>
<dbReference type="GeneID" id="27684280"/>
<feature type="region of interest" description="Disordered" evidence="11">
    <location>
        <begin position="1"/>
        <end position="40"/>
    </location>
</feature>
<keyword evidence="8 9" id="KW-0472">Membrane</keyword>
<dbReference type="GO" id="GO:0031966">
    <property type="term" value="C:mitochondrial membrane"/>
    <property type="evidence" value="ECO:0007669"/>
    <property type="project" value="UniProtKB-SubCell"/>
</dbReference>
<dbReference type="GO" id="GO:1990575">
    <property type="term" value="P:mitochondrial L-ornithine transmembrane transport"/>
    <property type="evidence" value="ECO:0007669"/>
    <property type="project" value="TreeGrafter"/>
</dbReference>
<dbReference type="STRING" id="645134.A0A0L0HU28"/>
<feature type="transmembrane region" description="Helical" evidence="12">
    <location>
        <begin position="239"/>
        <end position="261"/>
    </location>
</feature>
<comment type="similarity">
    <text evidence="2 10">Belongs to the mitochondrial carrier (TC 2.A.29) family.</text>
</comment>
<dbReference type="SUPFAM" id="SSF103506">
    <property type="entry name" value="Mitochondrial carrier"/>
    <property type="match status" value="1"/>
</dbReference>
<dbReference type="PANTHER" id="PTHR45624:SF12">
    <property type="entry name" value="MITOCHONDRIAL ORNITHINE TRANSPORTER 1"/>
    <property type="match status" value="1"/>
</dbReference>
<evidence type="ECO:0000256" key="10">
    <source>
        <dbReference type="RuleBase" id="RU000488"/>
    </source>
</evidence>
<dbReference type="Gene3D" id="1.50.40.10">
    <property type="entry name" value="Mitochondrial carrier domain"/>
    <property type="match status" value="1"/>
</dbReference>
<dbReference type="OMA" id="SKISGWQ"/>
<evidence type="ECO:0000256" key="9">
    <source>
        <dbReference type="PROSITE-ProRule" id="PRU00282"/>
    </source>
</evidence>
<keyword evidence="4 9" id="KW-0812">Transmembrane</keyword>
<evidence type="ECO:0000256" key="4">
    <source>
        <dbReference type="ARBA" id="ARBA00022692"/>
    </source>
</evidence>
<sequence length="431" mass="46146">MASVTTASPSPPPPPPVSSSNPSSKVAPAKSPEVLDSSDAARIEGPTPVVGIMAGVAKSLATKSAFAATAFGKGLLKWWFRVPIKLFRPHTVNPWIVLNHMARTQGQKVGVGYMRTVVAEEGYSFLGKNIIPLLFANAVAGAVLFNVYATTISALSSSEPSSSSLSAALAFDHHYPFIAGALAGASTSLVSTPLDNIKANVSPAQLVAHRHEGMLRFTYRTVREALKDERSIWAKCRRLYKGIGFLAAKDACGFGFFFFFFEGFRKFGKGMVADMWALRDGGEEQDGVPNGEGPKRRPLTLVCANATAVIAAGAAAGSAYQMIIYPLDNIPAVITANRVSQVTKSTLAAEAVAAAAAPVYDDLSFHNSNPTNLAARQRFQWREVWEVLRTRGVKPFYAGIGPQLVRVMPPSAIGLFAYEVASSQFWDNDES</sequence>
<evidence type="ECO:0000256" key="3">
    <source>
        <dbReference type="ARBA" id="ARBA00022448"/>
    </source>
</evidence>
<dbReference type="PANTHER" id="PTHR45624">
    <property type="entry name" value="MITOCHONDRIAL BASIC AMINO ACIDS TRANSPORTER-RELATED"/>
    <property type="match status" value="1"/>
</dbReference>
<keyword evidence="6 12" id="KW-1133">Transmembrane helix</keyword>
<evidence type="ECO:0000256" key="6">
    <source>
        <dbReference type="ARBA" id="ARBA00022989"/>
    </source>
</evidence>
<dbReference type="Proteomes" id="UP000053201">
    <property type="component" value="Unassembled WGS sequence"/>
</dbReference>
<dbReference type="InterPro" id="IPR018108">
    <property type="entry name" value="MCP_transmembrane"/>
</dbReference>
<dbReference type="InterPro" id="IPR050567">
    <property type="entry name" value="Mitochondrial_Carrier"/>
</dbReference>
<evidence type="ECO:0000313" key="13">
    <source>
        <dbReference type="EMBL" id="KND04861.1"/>
    </source>
</evidence>
<dbReference type="OrthoDB" id="3364892at2759"/>
<proteinExistence type="inferred from homology"/>
<gene>
    <name evidence="13" type="ORF">SPPG_00560</name>
</gene>
<evidence type="ECO:0000313" key="14">
    <source>
        <dbReference type="Proteomes" id="UP000053201"/>
    </source>
</evidence>